<sequence>MQHHTGNSLSKNGKRSERYTQKELRFLLEEVQKYPNIIESPNSHSETKHRKFVLWQHISKKLQNKFPDSSCKSPIQLRNWWKRTKSRAKQRLSCGPFSMEKCKFTENGIREVHENSRGYLETIFSEICEFRRQIMTSYTPEKEDSEFMKFLEETSEDYSSEDGERVSGPSESSEFENGSLKESFGAFARGKILSFSCNRSIDLLENNHVRSSSPKDAHKETNISPQSFFDYDPTETILKNYNEGESISQKDNTNGLLSQIFTNAAANFLSNYKHLIENPSLCSTSGIYYSDTDMSYKNSDENSGDGLTEEPSLSGNSSSFLTEASKNVELSTNENNVFCIPSVSNHSNCMPMLNASNSFRNINNGSDCSFLWLELMQIDNEILKLKKRKLDLEITISDDCLGNLMRIVSSRIIVLV</sequence>
<evidence type="ECO:0000313" key="4">
    <source>
        <dbReference type="Proteomes" id="UP000290809"/>
    </source>
</evidence>
<dbReference type="Proteomes" id="UP000290809">
    <property type="component" value="Unassembled WGS sequence"/>
</dbReference>
<accession>A0A430QNV7</accession>
<dbReference type="AlphaFoldDB" id="A0A430QNV7"/>
<organism evidence="3 4">
    <name type="scientific">Schistosoma bovis</name>
    <name type="common">Blood fluke</name>
    <dbReference type="NCBI Taxonomy" id="6184"/>
    <lineage>
        <taxon>Eukaryota</taxon>
        <taxon>Metazoa</taxon>
        <taxon>Spiralia</taxon>
        <taxon>Lophotrochozoa</taxon>
        <taxon>Platyhelminthes</taxon>
        <taxon>Trematoda</taxon>
        <taxon>Digenea</taxon>
        <taxon>Strigeidida</taxon>
        <taxon>Schistosomatoidea</taxon>
        <taxon>Schistosomatidae</taxon>
        <taxon>Schistosoma</taxon>
    </lineage>
</organism>
<protein>
    <recommendedName>
        <fullName evidence="2">Myb/SANT-like DNA-binding domain-containing protein</fullName>
    </recommendedName>
</protein>
<evidence type="ECO:0000259" key="2">
    <source>
        <dbReference type="Pfam" id="PF13873"/>
    </source>
</evidence>
<feature type="region of interest" description="Disordered" evidence="1">
    <location>
        <begin position="298"/>
        <end position="319"/>
    </location>
</feature>
<evidence type="ECO:0000313" key="3">
    <source>
        <dbReference type="EMBL" id="RTG89366.1"/>
    </source>
</evidence>
<comment type="caution">
    <text evidence="3">The sequence shown here is derived from an EMBL/GenBank/DDBJ whole genome shotgun (WGS) entry which is preliminary data.</text>
</comment>
<proteinExistence type="predicted"/>
<evidence type="ECO:0000256" key="1">
    <source>
        <dbReference type="SAM" id="MobiDB-lite"/>
    </source>
</evidence>
<name>A0A430QNV7_SCHBO</name>
<dbReference type="EMBL" id="QMKO01001508">
    <property type="protein sequence ID" value="RTG89366.1"/>
    <property type="molecule type" value="Genomic_DNA"/>
</dbReference>
<gene>
    <name evidence="3" type="ORF">DC041_0005712</name>
</gene>
<reference evidence="3 4" key="1">
    <citation type="journal article" date="2019" name="PLoS Pathog.">
        <title>Genome sequence of the bovine parasite Schistosoma bovis Tanzania.</title>
        <authorList>
            <person name="Oey H."/>
            <person name="Zakrzewski M."/>
            <person name="Gobert G."/>
            <person name="Gravermann K."/>
            <person name="Stoye J."/>
            <person name="Jones M."/>
            <person name="Mcmanus D."/>
            <person name="Krause L."/>
        </authorList>
    </citation>
    <scope>NUCLEOTIDE SEQUENCE [LARGE SCALE GENOMIC DNA]</scope>
    <source>
        <strain evidence="3 4">TAN1997</strain>
    </source>
</reference>
<dbReference type="Pfam" id="PF13873">
    <property type="entry name" value="Myb_DNA-bind_5"/>
    <property type="match status" value="1"/>
</dbReference>
<feature type="domain" description="Myb/SANT-like DNA-binding" evidence="2">
    <location>
        <begin position="15"/>
        <end position="92"/>
    </location>
</feature>
<feature type="region of interest" description="Disordered" evidence="1">
    <location>
        <begin position="154"/>
        <end position="177"/>
    </location>
</feature>
<dbReference type="InterPro" id="IPR028002">
    <property type="entry name" value="Myb_DNA-bind_5"/>
</dbReference>
<keyword evidence="4" id="KW-1185">Reference proteome</keyword>